<evidence type="ECO:0000256" key="15">
    <source>
        <dbReference type="ARBA" id="ARBA00023004"/>
    </source>
</evidence>
<dbReference type="InterPro" id="IPR000883">
    <property type="entry name" value="Cyt_C_Oxase_1"/>
</dbReference>
<evidence type="ECO:0000256" key="9">
    <source>
        <dbReference type="ARBA" id="ARBA00022660"/>
    </source>
</evidence>
<dbReference type="OrthoDB" id="9806838at2"/>
<dbReference type="InterPro" id="IPR023615">
    <property type="entry name" value="Cyt_c_Oxase_su1_BS"/>
</dbReference>
<dbReference type="AlphaFoldDB" id="A0A2K9LKY4"/>
<feature type="transmembrane region" description="Helical" evidence="21">
    <location>
        <begin position="239"/>
        <end position="256"/>
    </location>
</feature>
<comment type="catalytic activity">
    <reaction evidence="18">
        <text>4 Fe(II)-[cytochrome c] + O2 + 8 H(+)(in) = 4 Fe(III)-[cytochrome c] + 2 H2O + 4 H(+)(out)</text>
        <dbReference type="Rhea" id="RHEA:11436"/>
        <dbReference type="Rhea" id="RHEA-COMP:10350"/>
        <dbReference type="Rhea" id="RHEA-COMP:14399"/>
        <dbReference type="ChEBI" id="CHEBI:15377"/>
        <dbReference type="ChEBI" id="CHEBI:15378"/>
        <dbReference type="ChEBI" id="CHEBI:15379"/>
        <dbReference type="ChEBI" id="CHEBI:29033"/>
        <dbReference type="ChEBI" id="CHEBI:29034"/>
        <dbReference type="EC" id="7.1.1.9"/>
    </reaction>
</comment>
<dbReference type="UniPathway" id="UPA00705"/>
<dbReference type="KEGG" id="kak:Kalk_02895"/>
<evidence type="ECO:0000256" key="4">
    <source>
        <dbReference type="ARBA" id="ARBA00009578"/>
    </source>
</evidence>
<feature type="transmembrane region" description="Helical" evidence="21">
    <location>
        <begin position="352"/>
        <end position="373"/>
    </location>
</feature>
<dbReference type="PROSITE" id="PS00077">
    <property type="entry name" value="COX1_CUB"/>
    <property type="match status" value="1"/>
</dbReference>
<keyword evidence="9 20" id="KW-0679">Respiratory chain</keyword>
<evidence type="ECO:0000256" key="14">
    <source>
        <dbReference type="ARBA" id="ARBA00022989"/>
    </source>
</evidence>
<comment type="cofactor">
    <cofactor evidence="1">
        <name>heme b</name>
        <dbReference type="ChEBI" id="CHEBI:60344"/>
    </cofactor>
</comment>
<keyword evidence="7" id="KW-1003">Cell membrane</keyword>
<dbReference type="GO" id="GO:0020037">
    <property type="term" value="F:heme binding"/>
    <property type="evidence" value="ECO:0007669"/>
    <property type="project" value="InterPro"/>
</dbReference>
<feature type="transmembrane region" description="Helical" evidence="21">
    <location>
        <begin position="95"/>
        <end position="118"/>
    </location>
</feature>
<protein>
    <recommendedName>
        <fullName evidence="5">cytochrome-c oxidase</fullName>
        <ecNumber evidence="5">7.1.1.9</ecNumber>
    </recommendedName>
</protein>
<keyword evidence="16" id="KW-0186">Copper</keyword>
<evidence type="ECO:0000256" key="16">
    <source>
        <dbReference type="ARBA" id="ARBA00023008"/>
    </source>
</evidence>
<feature type="transmembrane region" description="Helical" evidence="21">
    <location>
        <begin position="63"/>
        <end position="83"/>
    </location>
</feature>
<dbReference type="InterPro" id="IPR036927">
    <property type="entry name" value="Cyt_c_oxase-like_su1_sf"/>
</dbReference>
<feature type="binding site" description="axial binding residue" evidence="19">
    <location>
        <position position="347"/>
    </location>
    <ligand>
        <name>heme b</name>
        <dbReference type="ChEBI" id="CHEBI:60344"/>
        <label>2; high-spin</label>
    </ligand>
    <ligandPart>
        <name>Fe</name>
        <dbReference type="ChEBI" id="CHEBI:18248"/>
    </ligandPart>
</feature>
<keyword evidence="12" id="KW-1278">Translocase</keyword>
<sequence length="475" mass="52594">MSNTPAATPQYDYGVVKQFSVMTVVWGIVGMAVGVFIAAQLAFPALNFDLPWLTYSRLRPLHTNAVIFAFGGCALMATSFYVVQRTCQTGLFAPGLAKFVFWGWQLVIVLAAVTLPLGISSAKEYAELEWPIDILIAVVWVAYAVVFFGTITKRTTSHIYVANWFYGAFIITVALLHIVNSMAIPVTLTKSYSVYAGAMDAMIQWWYGHNAVGFFLTAGFLGMMYYFVPKQAGRPVYSYRLSIVHFWALISIYMWAGPHHLHYTALPDWAQSIGMVFSLVLLAPSWGGMINGIMTLSGAWEKLRDDPVIRFLIVALSFYGMSTFEGPMMSIKTVNALSHYTDWTIGHVHSGALGWVAMISIGSIYALIPWLYGKKEMHNVGLVNTHFWLATIGTVLYIASMWVAGISQGLMWRAVNDDGTLTYTFVEALKATYPYYVVRMIGGLVFLSGMFLMAYNVFKTMNSPAASGNTAAQPA</sequence>
<evidence type="ECO:0000256" key="5">
    <source>
        <dbReference type="ARBA" id="ARBA00012949"/>
    </source>
</evidence>
<keyword evidence="15 19" id="KW-0408">Iron</keyword>
<evidence type="ECO:0000256" key="7">
    <source>
        <dbReference type="ARBA" id="ARBA00022475"/>
    </source>
</evidence>
<comment type="pathway">
    <text evidence="3">Energy metabolism; oxidative phosphorylation.</text>
</comment>
<evidence type="ECO:0000256" key="11">
    <source>
        <dbReference type="ARBA" id="ARBA00022723"/>
    </source>
</evidence>
<dbReference type="RefSeq" id="WP_101892774.1">
    <property type="nucleotide sequence ID" value="NZ_CP022684.1"/>
</dbReference>
<evidence type="ECO:0000256" key="17">
    <source>
        <dbReference type="ARBA" id="ARBA00023136"/>
    </source>
</evidence>
<evidence type="ECO:0000313" key="23">
    <source>
        <dbReference type="EMBL" id="AUM11434.1"/>
    </source>
</evidence>
<dbReference type="PROSITE" id="PS50855">
    <property type="entry name" value="COX1"/>
    <property type="match status" value="1"/>
</dbReference>
<dbReference type="EC" id="7.1.1.9" evidence="5"/>
<dbReference type="Proteomes" id="UP000235116">
    <property type="component" value="Chromosome"/>
</dbReference>
<feature type="domain" description="Cytochrome oxidase subunit I profile" evidence="22">
    <location>
        <begin position="19"/>
        <end position="475"/>
    </location>
</feature>
<evidence type="ECO:0000256" key="12">
    <source>
        <dbReference type="ARBA" id="ARBA00022967"/>
    </source>
</evidence>
<keyword evidence="17 21" id="KW-0472">Membrane</keyword>
<dbReference type="PANTHER" id="PTHR10422">
    <property type="entry name" value="CYTOCHROME C OXIDASE SUBUNIT 1"/>
    <property type="match status" value="1"/>
</dbReference>
<evidence type="ECO:0000256" key="8">
    <source>
        <dbReference type="ARBA" id="ARBA00022617"/>
    </source>
</evidence>
<dbReference type="FunFam" id="1.20.210.10:FF:000005">
    <property type="entry name" value="Cytochrome c oxidase, cbb3-type, subunit I"/>
    <property type="match status" value="1"/>
</dbReference>
<evidence type="ECO:0000256" key="10">
    <source>
        <dbReference type="ARBA" id="ARBA00022692"/>
    </source>
</evidence>
<keyword evidence="24" id="KW-1185">Reference proteome</keyword>
<name>A0A2K9LKY4_9GAMM</name>
<keyword evidence="10 20" id="KW-0812">Transmembrane</keyword>
<feature type="transmembrane region" description="Helical" evidence="21">
    <location>
        <begin position="21"/>
        <end position="43"/>
    </location>
</feature>
<accession>A0A2K9LKY4</accession>
<evidence type="ECO:0000256" key="21">
    <source>
        <dbReference type="SAM" id="Phobius"/>
    </source>
</evidence>
<proteinExistence type="inferred from homology"/>
<dbReference type="GO" id="GO:0006119">
    <property type="term" value="P:oxidative phosphorylation"/>
    <property type="evidence" value="ECO:0007669"/>
    <property type="project" value="UniProtKB-UniPathway"/>
</dbReference>
<feature type="binding site" description="axial binding residue" evidence="19">
    <location>
        <position position="349"/>
    </location>
    <ligand>
        <name>heme b</name>
        <dbReference type="ChEBI" id="CHEBI:60344"/>
        <label>1; low-spin</label>
    </ligand>
    <ligandPart>
        <name>Fe</name>
        <dbReference type="ChEBI" id="CHEBI:18248"/>
    </ligandPart>
</feature>
<keyword evidence="13 20" id="KW-0249">Electron transport</keyword>
<gene>
    <name evidence="23" type="primary">ccoN</name>
    <name evidence="23" type="ORF">Kalk_02895</name>
</gene>
<feature type="transmembrane region" description="Helical" evidence="21">
    <location>
        <begin position="385"/>
        <end position="404"/>
    </location>
</feature>
<dbReference type="InterPro" id="IPR023616">
    <property type="entry name" value="Cyt_c_oxase-like_su1_dom"/>
</dbReference>
<feature type="binding site" evidence="19">
    <location>
        <position position="259"/>
    </location>
    <ligand>
        <name>Cu cation</name>
        <dbReference type="ChEBI" id="CHEBI:23378"/>
        <label>B</label>
    </ligand>
</feature>
<evidence type="ECO:0000259" key="22">
    <source>
        <dbReference type="PROSITE" id="PS50855"/>
    </source>
</evidence>
<feature type="transmembrane region" description="Helical" evidence="21">
    <location>
        <begin position="164"/>
        <end position="186"/>
    </location>
</feature>
<dbReference type="SUPFAM" id="SSF81442">
    <property type="entry name" value="Cytochrome c oxidase subunit I-like"/>
    <property type="match status" value="1"/>
</dbReference>
<evidence type="ECO:0000256" key="19">
    <source>
        <dbReference type="PIRSR" id="PIRSR604677-50"/>
    </source>
</evidence>
<dbReference type="GO" id="GO:0022904">
    <property type="term" value="P:respiratory electron transport chain"/>
    <property type="evidence" value="ECO:0007669"/>
    <property type="project" value="TreeGrafter"/>
</dbReference>
<keyword evidence="6 20" id="KW-0813">Transport</keyword>
<feature type="transmembrane region" description="Helical" evidence="21">
    <location>
        <begin position="206"/>
        <end position="227"/>
    </location>
</feature>
<dbReference type="EMBL" id="CP022684">
    <property type="protein sequence ID" value="AUM11434.1"/>
    <property type="molecule type" value="Genomic_DNA"/>
</dbReference>
<keyword evidence="14 21" id="KW-1133">Transmembrane helix</keyword>
<feature type="transmembrane region" description="Helical" evidence="21">
    <location>
        <begin position="130"/>
        <end position="152"/>
    </location>
</feature>
<evidence type="ECO:0000256" key="2">
    <source>
        <dbReference type="ARBA" id="ARBA00004651"/>
    </source>
</evidence>
<comment type="similarity">
    <text evidence="4 20">Belongs to the heme-copper respiratory oxidase family.</text>
</comment>
<evidence type="ECO:0000256" key="20">
    <source>
        <dbReference type="RuleBase" id="RU000370"/>
    </source>
</evidence>
<organism evidence="23 24">
    <name type="scientific">Ketobacter alkanivorans</name>
    <dbReference type="NCBI Taxonomy" id="1917421"/>
    <lineage>
        <taxon>Bacteria</taxon>
        <taxon>Pseudomonadati</taxon>
        <taxon>Pseudomonadota</taxon>
        <taxon>Gammaproteobacteria</taxon>
        <taxon>Pseudomonadales</taxon>
        <taxon>Ketobacteraceae</taxon>
        <taxon>Ketobacter</taxon>
    </lineage>
</organism>
<dbReference type="Pfam" id="PF00115">
    <property type="entry name" value="COX1"/>
    <property type="match status" value="1"/>
</dbReference>
<feature type="binding site" evidence="19">
    <location>
        <position position="260"/>
    </location>
    <ligand>
        <name>Cu cation</name>
        <dbReference type="ChEBI" id="CHEBI:23378"/>
        <label>B</label>
    </ligand>
</feature>
<evidence type="ECO:0000256" key="13">
    <source>
        <dbReference type="ARBA" id="ARBA00022982"/>
    </source>
</evidence>
<dbReference type="GO" id="GO:0015990">
    <property type="term" value="P:electron transport coupled proton transport"/>
    <property type="evidence" value="ECO:0007669"/>
    <property type="project" value="TreeGrafter"/>
</dbReference>
<dbReference type="Gene3D" id="1.20.210.10">
    <property type="entry name" value="Cytochrome c oxidase-like, subunit I domain"/>
    <property type="match status" value="1"/>
</dbReference>
<dbReference type="NCBIfam" id="TIGR00780">
    <property type="entry name" value="ccoN"/>
    <property type="match status" value="1"/>
</dbReference>
<evidence type="ECO:0000256" key="1">
    <source>
        <dbReference type="ARBA" id="ARBA00001970"/>
    </source>
</evidence>
<evidence type="ECO:0000313" key="24">
    <source>
        <dbReference type="Proteomes" id="UP000235116"/>
    </source>
</evidence>
<keyword evidence="11 19" id="KW-0479">Metal-binding</keyword>
<comment type="cofactor">
    <cofactor evidence="19">
        <name>heme</name>
        <dbReference type="ChEBI" id="CHEBI:30413"/>
    </cofactor>
    <text evidence="19">Binds 2 heme groups per subunit, denoted as high- and low-spin.</text>
</comment>
<dbReference type="GO" id="GO:0004129">
    <property type="term" value="F:cytochrome-c oxidase activity"/>
    <property type="evidence" value="ECO:0007669"/>
    <property type="project" value="UniProtKB-EC"/>
</dbReference>
<dbReference type="GO" id="GO:0046872">
    <property type="term" value="F:metal ion binding"/>
    <property type="evidence" value="ECO:0007669"/>
    <property type="project" value="UniProtKB-KW"/>
</dbReference>
<evidence type="ECO:0000256" key="18">
    <source>
        <dbReference type="ARBA" id="ARBA00047816"/>
    </source>
</evidence>
<dbReference type="InterPro" id="IPR004677">
    <property type="entry name" value="Cyt_c_oxidase_cbb3_su1"/>
</dbReference>
<comment type="subcellular location">
    <subcellularLocation>
        <location evidence="2">Cell membrane</location>
        <topology evidence="2">Multi-pass membrane protein</topology>
    </subcellularLocation>
</comment>
<dbReference type="PANTHER" id="PTHR10422:SF29">
    <property type="entry name" value="CYTOCHROME C OXIDASE SUBUNIT 1 HOMOLOG, BACTEROID"/>
    <property type="match status" value="1"/>
</dbReference>
<feature type="transmembrane region" description="Helical" evidence="21">
    <location>
        <begin position="276"/>
        <end position="296"/>
    </location>
</feature>
<feature type="transmembrane region" description="Helical" evidence="21">
    <location>
        <begin position="308"/>
        <end position="324"/>
    </location>
</feature>
<reference evidence="24" key="1">
    <citation type="submission" date="2017-08" db="EMBL/GenBank/DDBJ databases">
        <title>Direct submision.</title>
        <authorList>
            <person name="Kim S.-J."/>
            <person name="Rhee S.-K."/>
        </authorList>
    </citation>
    <scope>NUCLEOTIDE SEQUENCE [LARGE SCALE GENOMIC DNA]</scope>
    <source>
        <strain evidence="24">GI5</strain>
    </source>
</reference>
<evidence type="ECO:0000256" key="6">
    <source>
        <dbReference type="ARBA" id="ARBA00022448"/>
    </source>
</evidence>
<dbReference type="GO" id="GO:0005886">
    <property type="term" value="C:plasma membrane"/>
    <property type="evidence" value="ECO:0007669"/>
    <property type="project" value="UniProtKB-SubCell"/>
</dbReference>
<comment type="cofactor">
    <cofactor evidence="19">
        <name>Cu(2+)</name>
        <dbReference type="ChEBI" id="CHEBI:29036"/>
    </cofactor>
    <text evidence="19">Binds 1 copper ion per subunit, denoted as copper B.</text>
</comment>
<feature type="binding site" evidence="19">
    <location>
        <position position="209"/>
    </location>
    <ligand>
        <name>Cu cation</name>
        <dbReference type="ChEBI" id="CHEBI:23378"/>
        <label>B</label>
    </ligand>
</feature>
<keyword evidence="8 19" id="KW-0349">Heme</keyword>
<feature type="transmembrane region" description="Helical" evidence="21">
    <location>
        <begin position="436"/>
        <end position="458"/>
    </location>
</feature>
<feature type="binding site" description="axial binding residue" evidence="19">
    <location>
        <position position="62"/>
    </location>
    <ligand>
        <name>heme b</name>
        <dbReference type="ChEBI" id="CHEBI:60344"/>
        <label>1; low-spin</label>
    </ligand>
    <ligandPart>
        <name>Fe</name>
        <dbReference type="ChEBI" id="CHEBI:18248"/>
    </ligandPart>
</feature>
<evidence type="ECO:0000256" key="3">
    <source>
        <dbReference type="ARBA" id="ARBA00004673"/>
    </source>
</evidence>